<dbReference type="STRING" id="574375.AZF08_22380"/>
<keyword evidence="1" id="KW-0472">Membrane</keyword>
<feature type="transmembrane region" description="Helical" evidence="1">
    <location>
        <begin position="355"/>
        <end position="375"/>
    </location>
</feature>
<dbReference type="RefSeq" id="WP_033676360.1">
    <property type="nucleotide sequence ID" value="NZ_JOTM01000021.1"/>
</dbReference>
<feature type="transmembrane region" description="Helical" evidence="1">
    <location>
        <begin position="196"/>
        <end position="216"/>
    </location>
</feature>
<comment type="caution">
    <text evidence="2">The sequence shown here is derived from an EMBL/GenBank/DDBJ whole genome shotgun (WGS) entry which is preliminary data.</text>
</comment>
<reference evidence="2 3" key="1">
    <citation type="submission" date="2014-06" db="EMBL/GenBank/DDBJ databases">
        <title>Draft genome sequence of Bacillus gaemokensis JCM 15801 (MCCC 1A00707).</title>
        <authorList>
            <person name="Lai Q."/>
            <person name="Liu Y."/>
            <person name="Shao Z."/>
        </authorList>
    </citation>
    <scope>NUCLEOTIDE SEQUENCE [LARGE SCALE GENOMIC DNA]</scope>
    <source>
        <strain evidence="2 3">JCM 15801</strain>
    </source>
</reference>
<dbReference type="OrthoDB" id="9941204at2"/>
<keyword evidence="1" id="KW-0812">Transmembrane</keyword>
<organism evidence="2 3">
    <name type="scientific">Bacillus gaemokensis</name>
    <dbReference type="NCBI Taxonomy" id="574375"/>
    <lineage>
        <taxon>Bacteria</taxon>
        <taxon>Bacillati</taxon>
        <taxon>Bacillota</taxon>
        <taxon>Bacilli</taxon>
        <taxon>Bacillales</taxon>
        <taxon>Bacillaceae</taxon>
        <taxon>Bacillus</taxon>
        <taxon>Bacillus cereus group</taxon>
    </lineage>
</organism>
<accession>A0A073K8Z2</accession>
<feature type="transmembrane region" description="Helical" evidence="1">
    <location>
        <begin position="264"/>
        <end position="281"/>
    </location>
</feature>
<keyword evidence="1" id="KW-1133">Transmembrane helix</keyword>
<dbReference type="Proteomes" id="UP000027778">
    <property type="component" value="Unassembled WGS sequence"/>
</dbReference>
<evidence type="ECO:0000313" key="3">
    <source>
        <dbReference type="Proteomes" id="UP000027778"/>
    </source>
</evidence>
<feature type="transmembrane region" description="Helical" evidence="1">
    <location>
        <begin position="17"/>
        <end position="36"/>
    </location>
</feature>
<protein>
    <recommendedName>
        <fullName evidence="4">Permease</fullName>
    </recommendedName>
</protein>
<dbReference type="eggNOG" id="ENOG502ZIYG">
    <property type="taxonomic scope" value="Bacteria"/>
</dbReference>
<feature type="transmembrane region" description="Helical" evidence="1">
    <location>
        <begin position="48"/>
        <end position="65"/>
    </location>
</feature>
<feature type="transmembrane region" description="Helical" evidence="1">
    <location>
        <begin position="110"/>
        <end position="128"/>
    </location>
</feature>
<keyword evidence="3" id="KW-1185">Reference proteome</keyword>
<feature type="transmembrane region" description="Helical" evidence="1">
    <location>
        <begin position="77"/>
        <end position="98"/>
    </location>
</feature>
<feature type="transmembrane region" description="Helical" evidence="1">
    <location>
        <begin position="237"/>
        <end position="258"/>
    </location>
</feature>
<dbReference type="EMBL" id="JOTM01000021">
    <property type="protein sequence ID" value="KEK23020.1"/>
    <property type="molecule type" value="Genomic_DNA"/>
</dbReference>
<evidence type="ECO:0008006" key="4">
    <source>
        <dbReference type="Google" id="ProtNLM"/>
    </source>
</evidence>
<sequence>MLFYVVYGLQLANGFEGYWPSILFYTTYMTGVFIWIPIVSKIGIHRSLYWSVFITIVSIISVAFFKDSSLWLEGSALVSGFSVSTISSMTSTLLFRHVERGGKVFNENQQAMIIFIVFFLLIVILLAISLVNLPLVTLVYGSCLISILLAIRKMPTIEKVKEMPSFSIIGAVVRFLLFSLLVILLRASRSIDNEQIILFFLIVTILLVGFMLFKLLRGQFFHKLSSSLPAKLKAQSFLLGFGNGYLFLIGIFYSFAFYNILTSIFIVIGPYLLGMLMSTLLNNKTVKKMNPVYIFLLSTFLMLFGFYSPIFIILSVTIGSYTFNMISSKNNMNVYTHNPSHRELSLLIHTTWRSIGNMCLQFFVFVVIVTVGIYYDTQWSQLFQTIVGRNKLEIPGLPVPLLMFILAFCCWLGMVGLGVWISKRSTPKEA</sequence>
<proteinExistence type="predicted"/>
<feature type="transmembrane region" description="Helical" evidence="1">
    <location>
        <begin position="293"/>
        <end position="323"/>
    </location>
</feature>
<evidence type="ECO:0000256" key="1">
    <source>
        <dbReference type="SAM" id="Phobius"/>
    </source>
</evidence>
<gene>
    <name evidence="2" type="ORF">BAGA_14420</name>
</gene>
<dbReference type="AlphaFoldDB" id="A0A073K8Z2"/>
<feature type="transmembrane region" description="Helical" evidence="1">
    <location>
        <begin position="396"/>
        <end position="421"/>
    </location>
</feature>
<evidence type="ECO:0000313" key="2">
    <source>
        <dbReference type="EMBL" id="KEK23020.1"/>
    </source>
</evidence>
<name>A0A073K8Z2_9BACI</name>
<feature type="transmembrane region" description="Helical" evidence="1">
    <location>
        <begin position="163"/>
        <end position="184"/>
    </location>
</feature>